<evidence type="ECO:0000256" key="9">
    <source>
        <dbReference type="ARBA" id="ARBA00023235"/>
    </source>
</evidence>
<evidence type="ECO:0000256" key="4">
    <source>
        <dbReference type="ARBA" id="ARBA00012723"/>
    </source>
</evidence>
<accession>A0A6F9DCQ7</accession>
<dbReference type="SUPFAM" id="SSF52833">
    <property type="entry name" value="Thioredoxin-like"/>
    <property type="match status" value="4"/>
</dbReference>
<dbReference type="AlphaFoldDB" id="A0A6F9DCQ7"/>
<gene>
    <name evidence="17" type="primary">Erp27-001</name>
</gene>
<dbReference type="GO" id="GO:0003756">
    <property type="term" value="F:protein disulfide isomerase activity"/>
    <property type="evidence" value="ECO:0007669"/>
    <property type="project" value="UniProtKB-EC"/>
</dbReference>
<feature type="region of interest" description="Disordered" evidence="14">
    <location>
        <begin position="471"/>
        <end position="514"/>
    </location>
</feature>
<reference evidence="17" key="1">
    <citation type="submission" date="2020-04" db="EMBL/GenBank/DDBJ databases">
        <authorList>
            <person name="Neveu A P."/>
        </authorList>
    </citation>
    <scope>NUCLEOTIDE SEQUENCE</scope>
    <source>
        <tissue evidence="17">Whole embryo</tissue>
    </source>
</reference>
<feature type="domain" description="Thioredoxin" evidence="16">
    <location>
        <begin position="349"/>
        <end position="477"/>
    </location>
</feature>
<evidence type="ECO:0000256" key="15">
    <source>
        <dbReference type="SAM" id="SignalP"/>
    </source>
</evidence>
<dbReference type="InterPro" id="IPR017937">
    <property type="entry name" value="Thioredoxin_CS"/>
</dbReference>
<evidence type="ECO:0000256" key="6">
    <source>
        <dbReference type="ARBA" id="ARBA00022737"/>
    </source>
</evidence>
<keyword evidence="10 11" id="KW-0676">Redox-active center</keyword>
<evidence type="ECO:0000256" key="11">
    <source>
        <dbReference type="PIRSR" id="PIRSR605792-51"/>
    </source>
</evidence>
<keyword evidence="5 15" id="KW-0732">Signal</keyword>
<evidence type="ECO:0000256" key="14">
    <source>
        <dbReference type="SAM" id="MobiDB-lite"/>
    </source>
</evidence>
<dbReference type="FunFam" id="3.40.30.10:FF:000042">
    <property type="entry name" value="protein disulfide-isomerase A2"/>
    <property type="match status" value="1"/>
</dbReference>
<dbReference type="CDD" id="cd02981">
    <property type="entry name" value="PDI_b_family"/>
    <property type="match status" value="1"/>
</dbReference>
<evidence type="ECO:0000259" key="16">
    <source>
        <dbReference type="PROSITE" id="PS51352"/>
    </source>
</evidence>
<dbReference type="CDD" id="cd02982">
    <property type="entry name" value="PDI_b'_family"/>
    <property type="match status" value="1"/>
</dbReference>
<proteinExistence type="evidence at transcript level"/>
<evidence type="ECO:0000256" key="13">
    <source>
        <dbReference type="RuleBase" id="RU361130"/>
    </source>
</evidence>
<keyword evidence="6" id="KW-0677">Repeat</keyword>
<feature type="compositionally biased region" description="Acidic residues" evidence="14">
    <location>
        <begin position="483"/>
        <end position="506"/>
    </location>
</feature>
<keyword evidence="7" id="KW-0256">Endoplasmic reticulum</keyword>
<dbReference type="PRINTS" id="PR00421">
    <property type="entry name" value="THIOREDOXIN"/>
</dbReference>
<dbReference type="PROSITE" id="PS00194">
    <property type="entry name" value="THIOREDOXIN_1"/>
    <property type="match status" value="2"/>
</dbReference>
<evidence type="ECO:0000256" key="2">
    <source>
        <dbReference type="ARBA" id="ARBA00004319"/>
    </source>
</evidence>
<dbReference type="Pfam" id="PF00085">
    <property type="entry name" value="Thioredoxin"/>
    <property type="match status" value="2"/>
</dbReference>
<feature type="disulfide bond" description="Redox-active" evidence="11">
    <location>
        <begin position="400"/>
        <end position="403"/>
    </location>
</feature>
<dbReference type="PANTHER" id="PTHR18929">
    <property type="entry name" value="PROTEIN DISULFIDE ISOMERASE"/>
    <property type="match status" value="1"/>
</dbReference>
<dbReference type="CDD" id="cd02961">
    <property type="entry name" value="PDI_a_family"/>
    <property type="match status" value="1"/>
</dbReference>
<dbReference type="GO" id="GO:0006457">
    <property type="term" value="P:protein folding"/>
    <property type="evidence" value="ECO:0007669"/>
    <property type="project" value="TreeGrafter"/>
</dbReference>
<name>A0A6F9DCQ7_9ASCI</name>
<dbReference type="FunFam" id="3.40.30.10:FF:000023">
    <property type="entry name" value="Protein disulfide-isomerase"/>
    <property type="match status" value="1"/>
</dbReference>
<dbReference type="InterPro" id="IPR013766">
    <property type="entry name" value="Thioredoxin_domain"/>
</dbReference>
<dbReference type="EC" id="5.3.4.1" evidence="4 13"/>
<keyword evidence="9 13" id="KW-0413">Isomerase</keyword>
<evidence type="ECO:0000256" key="10">
    <source>
        <dbReference type="ARBA" id="ARBA00023284"/>
    </source>
</evidence>
<evidence type="ECO:0000313" key="17">
    <source>
        <dbReference type="EMBL" id="CAB3243649.1"/>
    </source>
</evidence>
<dbReference type="CDD" id="cd02995">
    <property type="entry name" value="PDI_a_PDI_a'_C"/>
    <property type="match status" value="1"/>
</dbReference>
<dbReference type="FunFam" id="3.40.30.10:FF:000030">
    <property type="entry name" value="Protein disulfide-isomerase"/>
    <property type="match status" value="1"/>
</dbReference>
<comment type="catalytic activity">
    <reaction evidence="1 13">
        <text>Catalyzes the rearrangement of -S-S- bonds in proteins.</text>
        <dbReference type="EC" id="5.3.4.1"/>
    </reaction>
</comment>
<comment type="similarity">
    <text evidence="3 12">Belongs to the protein disulfide isomerase family.</text>
</comment>
<dbReference type="Pfam" id="PF13848">
    <property type="entry name" value="Thioredoxin_6"/>
    <property type="match status" value="1"/>
</dbReference>
<dbReference type="FunFam" id="3.40.30.10:FF:000027">
    <property type="entry name" value="protein disulfide-isomerase A2"/>
    <property type="match status" value="1"/>
</dbReference>
<feature type="domain" description="Thioredoxin" evidence="16">
    <location>
        <begin position="1"/>
        <end position="136"/>
    </location>
</feature>
<dbReference type="EMBL" id="LR784938">
    <property type="protein sequence ID" value="CAB3243649.1"/>
    <property type="molecule type" value="mRNA"/>
</dbReference>
<dbReference type="GO" id="GO:0005788">
    <property type="term" value="C:endoplasmic reticulum lumen"/>
    <property type="evidence" value="ECO:0007669"/>
    <property type="project" value="UniProtKB-SubCell"/>
</dbReference>
<feature type="disulfide bond" description="Redox-active" evidence="11">
    <location>
        <begin position="56"/>
        <end position="59"/>
    </location>
</feature>
<comment type="subcellular location">
    <subcellularLocation>
        <location evidence="2">Endoplasmic reticulum lumen</location>
    </subcellularLocation>
</comment>
<sequence>MKVLVFVALFCLARADLEGPPKIKKEGGVLVLNKDNFDYVMTNNKHVLVEFYAPWCGHCKALAPEYEKAATTLNEDEDTSAIKLAKVDATVESDLGTKYKVRGYPTLKFFKDGKDSEYGGGRTAPEIVNWLKKKTGPPAKELGSDEDVTKIKANNEVVVIGHFTDMGSDAGKKFIEVADTVDDVVFAYITDAGVASRATVNTNEVVIFKKFDEGRAEFKGDITNGDELAEFVKGNQLPLVTEFTSETAPKIFGGEIQVHNLLFISKASEEFDQNLAQFKEAAANFKGKVLFIYVDTETEDNQRVMEFFGLAKDDIPDYRIIKMSENMAKFKPDTKDLSADAITKFTEGVLTGDTKRHLMSADIPEDWNKGPVKVLVGKNFKEIAFDKSKKVFVEFYAPWCGHCKSLAPTWEKLGEKFGSNDDVIIAKMDSTANEVEDFEISGFPTLKFFPSGSDKILDYEGDRTVDAMAEYVESNGEKVSGGGEEESEEEDIDEEMDDAMPEESDVDSTGKDEL</sequence>
<feature type="chain" id="PRO_5026119437" description="Protein disulfide-isomerase" evidence="15">
    <location>
        <begin position="16"/>
        <end position="514"/>
    </location>
</feature>
<dbReference type="InterPro" id="IPR005792">
    <property type="entry name" value="Prot_disulphide_isomerase"/>
</dbReference>
<feature type="signal peptide" evidence="15">
    <location>
        <begin position="1"/>
        <end position="15"/>
    </location>
</feature>
<organism evidence="17">
    <name type="scientific">Phallusia mammillata</name>
    <dbReference type="NCBI Taxonomy" id="59560"/>
    <lineage>
        <taxon>Eukaryota</taxon>
        <taxon>Metazoa</taxon>
        <taxon>Chordata</taxon>
        <taxon>Tunicata</taxon>
        <taxon>Ascidiacea</taxon>
        <taxon>Phlebobranchia</taxon>
        <taxon>Ascidiidae</taxon>
        <taxon>Phallusia</taxon>
    </lineage>
</organism>
<dbReference type="NCBIfam" id="TIGR01126">
    <property type="entry name" value="pdi_dom"/>
    <property type="match status" value="2"/>
</dbReference>
<evidence type="ECO:0000256" key="3">
    <source>
        <dbReference type="ARBA" id="ARBA00006347"/>
    </source>
</evidence>
<protein>
    <recommendedName>
        <fullName evidence="4 13">Protein disulfide-isomerase</fullName>
        <ecNumber evidence="4 13">5.3.4.1</ecNumber>
    </recommendedName>
</protein>
<evidence type="ECO:0000256" key="5">
    <source>
        <dbReference type="ARBA" id="ARBA00022729"/>
    </source>
</evidence>
<dbReference type="GO" id="GO:0034976">
    <property type="term" value="P:response to endoplasmic reticulum stress"/>
    <property type="evidence" value="ECO:0007669"/>
    <property type="project" value="TreeGrafter"/>
</dbReference>
<dbReference type="InterPro" id="IPR005788">
    <property type="entry name" value="PDI_thioredoxin-like_dom"/>
</dbReference>
<dbReference type="Gene3D" id="3.40.30.10">
    <property type="entry name" value="Glutaredoxin"/>
    <property type="match status" value="4"/>
</dbReference>
<evidence type="ECO:0000256" key="8">
    <source>
        <dbReference type="ARBA" id="ARBA00023157"/>
    </source>
</evidence>
<dbReference type="PANTHER" id="PTHR18929:SF240">
    <property type="entry name" value="PROTEIN DISULFIDE-ISOMERASE"/>
    <property type="match status" value="1"/>
</dbReference>
<evidence type="ECO:0000256" key="12">
    <source>
        <dbReference type="RuleBase" id="RU004208"/>
    </source>
</evidence>
<evidence type="ECO:0000256" key="7">
    <source>
        <dbReference type="ARBA" id="ARBA00022824"/>
    </source>
</evidence>
<dbReference type="NCBIfam" id="TIGR01130">
    <property type="entry name" value="ER_PDI_fam"/>
    <property type="match status" value="1"/>
</dbReference>
<keyword evidence="8 11" id="KW-1015">Disulfide bond</keyword>
<dbReference type="InterPro" id="IPR036249">
    <property type="entry name" value="Thioredoxin-like_sf"/>
</dbReference>
<evidence type="ECO:0000256" key="1">
    <source>
        <dbReference type="ARBA" id="ARBA00001182"/>
    </source>
</evidence>
<dbReference type="PROSITE" id="PS51352">
    <property type="entry name" value="THIOREDOXIN_2"/>
    <property type="match status" value="2"/>
</dbReference>